<evidence type="ECO:0000256" key="1">
    <source>
        <dbReference type="ARBA" id="ARBA00004418"/>
    </source>
</evidence>
<dbReference type="RefSeq" id="WP_204022876.1">
    <property type="nucleotide sequence ID" value="NZ_BOOW01000009.1"/>
</dbReference>
<dbReference type="Pfam" id="PF13416">
    <property type="entry name" value="SBP_bac_8"/>
    <property type="match status" value="1"/>
</dbReference>
<organism evidence="5 6">
    <name type="scientific">Sinosporangium siamense</name>
    <dbReference type="NCBI Taxonomy" id="1367973"/>
    <lineage>
        <taxon>Bacteria</taxon>
        <taxon>Bacillati</taxon>
        <taxon>Actinomycetota</taxon>
        <taxon>Actinomycetes</taxon>
        <taxon>Streptosporangiales</taxon>
        <taxon>Streptosporangiaceae</taxon>
        <taxon>Sinosporangium</taxon>
    </lineage>
</organism>
<keyword evidence="6" id="KW-1185">Reference proteome</keyword>
<evidence type="ECO:0000313" key="6">
    <source>
        <dbReference type="Proteomes" id="UP000606172"/>
    </source>
</evidence>
<proteinExistence type="predicted"/>
<dbReference type="GO" id="GO:0015846">
    <property type="term" value="P:polyamine transport"/>
    <property type="evidence" value="ECO:0007669"/>
    <property type="project" value="InterPro"/>
</dbReference>
<protein>
    <submittedName>
        <fullName evidence="5">ABC transporter substrate-binding protein</fullName>
    </submittedName>
</protein>
<comment type="subcellular location">
    <subcellularLocation>
        <location evidence="1">Periplasm</location>
    </subcellularLocation>
</comment>
<dbReference type="SUPFAM" id="SSF53850">
    <property type="entry name" value="Periplasmic binding protein-like II"/>
    <property type="match status" value="1"/>
</dbReference>
<evidence type="ECO:0000313" key="5">
    <source>
        <dbReference type="EMBL" id="GII91456.1"/>
    </source>
</evidence>
<dbReference type="Gene3D" id="3.40.190.10">
    <property type="entry name" value="Periplasmic binding protein-like II"/>
    <property type="match status" value="2"/>
</dbReference>
<dbReference type="PROSITE" id="PS51318">
    <property type="entry name" value="TAT"/>
    <property type="match status" value="1"/>
</dbReference>
<dbReference type="InterPro" id="IPR001188">
    <property type="entry name" value="Sperm_putr-bd"/>
</dbReference>
<dbReference type="InterPro" id="IPR006311">
    <property type="entry name" value="TAT_signal"/>
</dbReference>
<evidence type="ECO:0000256" key="4">
    <source>
        <dbReference type="ARBA" id="ARBA00022764"/>
    </source>
</evidence>
<evidence type="ECO:0000256" key="3">
    <source>
        <dbReference type="ARBA" id="ARBA00022729"/>
    </source>
</evidence>
<dbReference type="CDD" id="cd13590">
    <property type="entry name" value="PBP2_PotD_PotF_like"/>
    <property type="match status" value="1"/>
</dbReference>
<keyword evidence="3" id="KW-0732">Signal</keyword>
<dbReference type="InterPro" id="IPR006059">
    <property type="entry name" value="SBP"/>
</dbReference>
<dbReference type="Proteomes" id="UP000606172">
    <property type="component" value="Unassembled WGS sequence"/>
</dbReference>
<dbReference type="EMBL" id="BOOW01000009">
    <property type="protein sequence ID" value="GII91456.1"/>
    <property type="molecule type" value="Genomic_DNA"/>
</dbReference>
<accession>A0A919V605</accession>
<dbReference type="GO" id="GO:0042597">
    <property type="term" value="C:periplasmic space"/>
    <property type="evidence" value="ECO:0007669"/>
    <property type="project" value="UniProtKB-SubCell"/>
</dbReference>
<keyword evidence="2" id="KW-0813">Transport</keyword>
<sequence>MDPRIDPPFLRGMTQRRAISRRSALKMAGLAAAGAALSGCSIPGRGVTGTVAKADAVADFWKGKQKNGSLRFANWPLYIDKEGSRYPSLELFKEETGISVTYQEAVQDNSTWFGKIQPQLAAGQDIGFDLMVMTNSIQLNRAIQLGYLVPLDHKQLPNFGGNAAGRVKSPLWDQGNAYTVPWAVGVTGIAYNPKYVDGEITSVQELWNPKYKGKVGMMLDSQEVANFGLFATGVDPDKSAQADWEKAAAKLKEQRDQGIVRKYYENDYVDALVRGDVWVTMAWSGDVFQQIAEGQDLKFVVPAEGGTIWTDNMCIPKTARNPVDALMLMDFVYRPDVAQMLVEYINYIAPVPATKELILADAAKAKGEDKESLEQIANSPLIFPSSADQAKLRNYVTLTSEQEKVFEGIFQPITQG</sequence>
<gene>
    <name evidence="5" type="ORF">Ssi02_16870</name>
</gene>
<comment type="caution">
    <text evidence="5">The sequence shown here is derived from an EMBL/GenBank/DDBJ whole genome shotgun (WGS) entry which is preliminary data.</text>
</comment>
<dbReference type="GO" id="GO:0019808">
    <property type="term" value="F:polyamine binding"/>
    <property type="evidence" value="ECO:0007669"/>
    <property type="project" value="InterPro"/>
</dbReference>
<reference evidence="5" key="1">
    <citation type="submission" date="2021-01" db="EMBL/GenBank/DDBJ databases">
        <title>Whole genome shotgun sequence of Sinosporangium siamense NBRC 109515.</title>
        <authorList>
            <person name="Komaki H."/>
            <person name="Tamura T."/>
        </authorList>
    </citation>
    <scope>NUCLEOTIDE SEQUENCE</scope>
    <source>
        <strain evidence="5">NBRC 109515</strain>
    </source>
</reference>
<dbReference type="PANTHER" id="PTHR30222:SF17">
    <property type="entry name" value="SPERMIDINE_PUTRESCINE-BINDING PERIPLASMIC PROTEIN"/>
    <property type="match status" value="1"/>
</dbReference>
<dbReference type="PRINTS" id="PR00909">
    <property type="entry name" value="SPERMDNBNDNG"/>
</dbReference>
<keyword evidence="4" id="KW-0574">Periplasm</keyword>
<dbReference type="AlphaFoldDB" id="A0A919V605"/>
<evidence type="ECO:0000256" key="2">
    <source>
        <dbReference type="ARBA" id="ARBA00022448"/>
    </source>
</evidence>
<name>A0A919V605_9ACTN</name>
<dbReference type="PANTHER" id="PTHR30222">
    <property type="entry name" value="SPERMIDINE/PUTRESCINE-BINDING PERIPLASMIC PROTEIN"/>
    <property type="match status" value="1"/>
</dbReference>